<dbReference type="Pfam" id="PF14240">
    <property type="entry name" value="YHYH"/>
    <property type="match status" value="1"/>
</dbReference>
<dbReference type="AlphaFoldDB" id="A0A382BRV4"/>
<dbReference type="InterPro" id="IPR025924">
    <property type="entry name" value="YHYH_dom"/>
</dbReference>
<dbReference type="EMBL" id="UINC01030973">
    <property type="protein sequence ID" value="SVB16251.1"/>
    <property type="molecule type" value="Genomic_DNA"/>
</dbReference>
<organism evidence="2">
    <name type="scientific">marine metagenome</name>
    <dbReference type="NCBI Taxonomy" id="408172"/>
    <lineage>
        <taxon>unclassified sequences</taxon>
        <taxon>metagenomes</taxon>
        <taxon>ecological metagenomes</taxon>
    </lineage>
</organism>
<proteinExistence type="predicted"/>
<accession>A0A382BRV4</accession>
<evidence type="ECO:0000313" key="2">
    <source>
        <dbReference type="EMBL" id="SVB16251.1"/>
    </source>
</evidence>
<feature type="non-terminal residue" evidence="2">
    <location>
        <position position="1"/>
    </location>
</feature>
<reference evidence="2" key="1">
    <citation type="submission" date="2018-05" db="EMBL/GenBank/DDBJ databases">
        <authorList>
            <person name="Lanie J.A."/>
            <person name="Ng W.-L."/>
            <person name="Kazmierczak K.M."/>
            <person name="Andrzejewski T.M."/>
            <person name="Davidsen T.M."/>
            <person name="Wayne K.J."/>
            <person name="Tettelin H."/>
            <person name="Glass J.I."/>
            <person name="Rusch D."/>
            <person name="Podicherti R."/>
            <person name="Tsui H.-C.T."/>
            <person name="Winkler M.E."/>
        </authorList>
    </citation>
    <scope>NUCLEOTIDE SEQUENCE</scope>
</reference>
<sequence>TGPAVTVQDITNAILTGLSGDCADYAAVYESMVRDVNRSMNFTGELSVTVTDDHCVFSSNAIPNHDFNDGDRTFVNTARAQTSTYRVPRSPRVAGSATSLSLEIDNAVFFNGVKLDLLAAGCFGVGDGKIGCFQMGTPFRYDPMAASADFGTDSHNAHTQPDGTYHYHGNPMAMFADDDSTPSPVIGFAADGFPIYGSYARIDGQVRKVTSSYQLKNGTRSASGGVNPGGTYDGTFVDDYEYVAGSGDLDECNGMVIDDVYSYFVTDGYPWVMGCFRGTPDTSFSKR</sequence>
<protein>
    <recommendedName>
        <fullName evidence="1">YHYH domain-containing protein</fullName>
    </recommendedName>
</protein>
<feature type="domain" description="YHYH" evidence="1">
    <location>
        <begin position="84"/>
        <end position="278"/>
    </location>
</feature>
<evidence type="ECO:0000259" key="1">
    <source>
        <dbReference type="Pfam" id="PF14240"/>
    </source>
</evidence>
<name>A0A382BRV4_9ZZZZ</name>
<gene>
    <name evidence="2" type="ORF">METZ01_LOCUS169105</name>
</gene>